<evidence type="ECO:0000313" key="3">
    <source>
        <dbReference type="Proteomes" id="UP001305414"/>
    </source>
</evidence>
<gene>
    <name evidence="2" type="ORF">RRF57_008702</name>
</gene>
<protein>
    <submittedName>
        <fullName evidence="2">Uncharacterized protein</fullName>
    </submittedName>
</protein>
<feature type="compositionally biased region" description="Polar residues" evidence="1">
    <location>
        <begin position="25"/>
        <end position="44"/>
    </location>
</feature>
<feature type="compositionally biased region" description="Low complexity" evidence="1">
    <location>
        <begin position="170"/>
        <end position="194"/>
    </location>
</feature>
<sequence length="301" mass="32593">MSLARAFTTRRVKQSSTDMGILPHRSNTTSRGHGQSGSIRNKISSPMELTHTTNMLAYNAPDLYPRATVTSSSPANSSKSDDESSLNSPSTAMSSPPTSPEIPSTERTSESPEPNHLSCYFTAPTQKPAANVREAPTIPQRAPSHTKKASFENLANKHARFSNQSGKTISTKASFSMSRSSSTSTAMTSVSSISHTQKPSVHAPIISPTSGLPSSPTPRFRRSNDVSESQHPFGQELAKVSELAEELGVKDKLQGIDDEEEQLIAKGLRKFKAEDYLAEIHDLLSSFIISEPAQAQQPVWI</sequence>
<feature type="region of interest" description="Disordered" evidence="1">
    <location>
        <begin position="157"/>
        <end position="234"/>
    </location>
</feature>
<evidence type="ECO:0000313" key="2">
    <source>
        <dbReference type="EMBL" id="KAK5632988.1"/>
    </source>
</evidence>
<reference evidence="2 3" key="1">
    <citation type="submission" date="2023-10" db="EMBL/GenBank/DDBJ databases">
        <title>Draft genome sequence of Xylaria bambusicola isolate GMP-LS, the root and basal stem rot pathogen of sugarcane in Indonesia.</title>
        <authorList>
            <person name="Selvaraj P."/>
            <person name="Muralishankar V."/>
            <person name="Muruganantham S."/>
            <person name="Sp S."/>
            <person name="Haryani S."/>
            <person name="Lau K.J.X."/>
            <person name="Naqvi N.I."/>
        </authorList>
    </citation>
    <scope>NUCLEOTIDE SEQUENCE [LARGE SCALE GENOMIC DNA]</scope>
    <source>
        <strain evidence="2">GMP-LS</strain>
    </source>
</reference>
<feature type="compositionally biased region" description="Low complexity" evidence="1">
    <location>
        <begin position="204"/>
        <end position="218"/>
    </location>
</feature>
<name>A0AAN7UTU7_9PEZI</name>
<feature type="region of interest" description="Disordered" evidence="1">
    <location>
        <begin position="1"/>
        <end position="44"/>
    </location>
</feature>
<dbReference type="EMBL" id="JAWHQM010000028">
    <property type="protein sequence ID" value="KAK5632988.1"/>
    <property type="molecule type" value="Genomic_DNA"/>
</dbReference>
<accession>A0AAN7UTU7</accession>
<dbReference type="AlphaFoldDB" id="A0AAN7UTU7"/>
<feature type="compositionally biased region" description="Low complexity" evidence="1">
    <location>
        <begin position="85"/>
        <end position="114"/>
    </location>
</feature>
<feature type="region of interest" description="Disordered" evidence="1">
    <location>
        <begin position="67"/>
        <end position="121"/>
    </location>
</feature>
<organism evidence="2 3">
    <name type="scientific">Xylaria bambusicola</name>
    <dbReference type="NCBI Taxonomy" id="326684"/>
    <lineage>
        <taxon>Eukaryota</taxon>
        <taxon>Fungi</taxon>
        <taxon>Dikarya</taxon>
        <taxon>Ascomycota</taxon>
        <taxon>Pezizomycotina</taxon>
        <taxon>Sordariomycetes</taxon>
        <taxon>Xylariomycetidae</taxon>
        <taxon>Xylariales</taxon>
        <taxon>Xylariaceae</taxon>
        <taxon>Xylaria</taxon>
    </lineage>
</organism>
<comment type="caution">
    <text evidence="2">The sequence shown here is derived from an EMBL/GenBank/DDBJ whole genome shotgun (WGS) entry which is preliminary data.</text>
</comment>
<proteinExistence type="predicted"/>
<evidence type="ECO:0000256" key="1">
    <source>
        <dbReference type="SAM" id="MobiDB-lite"/>
    </source>
</evidence>
<dbReference type="Proteomes" id="UP001305414">
    <property type="component" value="Unassembled WGS sequence"/>
</dbReference>
<keyword evidence="3" id="KW-1185">Reference proteome</keyword>